<dbReference type="EMBL" id="VFLP01000001">
    <property type="protein sequence ID" value="TRX98995.1"/>
    <property type="molecule type" value="Genomic_DNA"/>
</dbReference>
<evidence type="ECO:0000313" key="8">
    <source>
        <dbReference type="Proteomes" id="UP000319160"/>
    </source>
</evidence>
<evidence type="ECO:0000256" key="3">
    <source>
        <dbReference type="ARBA" id="ARBA00022989"/>
    </source>
</evidence>
<keyword evidence="4 6" id="KW-0472">Membrane</keyword>
<dbReference type="Proteomes" id="UP000319160">
    <property type="component" value="Unassembled WGS sequence"/>
</dbReference>
<proteinExistence type="predicted"/>
<feature type="transmembrane region" description="Helical" evidence="6">
    <location>
        <begin position="205"/>
        <end position="226"/>
    </location>
</feature>
<dbReference type="OrthoDB" id="5348404at2759"/>
<evidence type="ECO:0000256" key="2">
    <source>
        <dbReference type="ARBA" id="ARBA00022692"/>
    </source>
</evidence>
<keyword evidence="3 6" id="KW-1133">Transmembrane helix</keyword>
<organism evidence="7 8">
    <name type="scientific">Xylaria flabelliformis</name>
    <dbReference type="NCBI Taxonomy" id="2512241"/>
    <lineage>
        <taxon>Eukaryota</taxon>
        <taxon>Fungi</taxon>
        <taxon>Dikarya</taxon>
        <taxon>Ascomycota</taxon>
        <taxon>Pezizomycotina</taxon>
        <taxon>Sordariomycetes</taxon>
        <taxon>Xylariomycetidae</taxon>
        <taxon>Xylariales</taxon>
        <taxon>Xylariaceae</taxon>
        <taxon>Xylaria</taxon>
    </lineage>
</organism>
<feature type="transmembrane region" description="Helical" evidence="6">
    <location>
        <begin position="71"/>
        <end position="90"/>
    </location>
</feature>
<feature type="region of interest" description="Disordered" evidence="5">
    <location>
        <begin position="386"/>
        <end position="405"/>
    </location>
</feature>
<feature type="transmembrane region" description="Helical" evidence="6">
    <location>
        <begin position="29"/>
        <end position="51"/>
    </location>
</feature>
<dbReference type="InterPro" id="IPR005178">
    <property type="entry name" value="Ostalpha/TMEM184C"/>
</dbReference>
<comment type="subcellular location">
    <subcellularLocation>
        <location evidence="1">Membrane</location>
        <topology evidence="1">Multi-pass membrane protein</topology>
    </subcellularLocation>
</comment>
<evidence type="ECO:0000256" key="5">
    <source>
        <dbReference type="SAM" id="MobiDB-lite"/>
    </source>
</evidence>
<sequence>MGFWNTTCNSTLEDMRIGSEEKLAGNFTFHQLALIIAGGSTIVAYIVSFYLIWQHALNYTKPREQKHIIRILFMVPIYATSAFLSLWFYWHATYYQVISEAYEAFAIASFFALMCHLVAPDLHEQKQFFRQLHPIKPWIIPVNWFAKCCGGERGCWRVPKSGLTWFNIIWIGVYQYCFIRVAMTIVAVVTQYFDRYCESSNSPVFAHVWVIVIEAIAVTIAMYCILQYYSQFRQPLAEHKLGLKVLAIKLVVFLSFWQTIAISLATSSTVHLVSPNEKLAYPDLKVGIPSLLLCIEMALFAILHLWSFPYAQYKEGSKVAFYPSPDPSSGIPPREKEHGPKKGGFAGIKALGDALNVWDIVKAFGRGIRWLFVGAKHRHEDPSYQLKADTSYPMPNNRSGKSTDHLPIASQFRRSTFGLPNAPGDPLPEESAGLIANAQPNPGSGYRGQARPYQDSASHPQAYNEIAEPGPSHHPTTYVPYDDRGDIGAAAPQYYAYDEGNAYNGQLAGGASGAGTTAPQNPRNSTQVKFGNALWGHQNQHHGSV</sequence>
<protein>
    <recommendedName>
        <fullName evidence="9">DUF300 domain protein</fullName>
    </recommendedName>
</protein>
<dbReference type="PANTHER" id="PTHR23423">
    <property type="entry name" value="ORGANIC SOLUTE TRANSPORTER-RELATED"/>
    <property type="match status" value="1"/>
</dbReference>
<name>A0A553IFL8_9PEZI</name>
<evidence type="ECO:0000256" key="6">
    <source>
        <dbReference type="SAM" id="Phobius"/>
    </source>
</evidence>
<evidence type="ECO:0000256" key="1">
    <source>
        <dbReference type="ARBA" id="ARBA00004141"/>
    </source>
</evidence>
<comment type="caution">
    <text evidence="7">The sequence shown here is derived from an EMBL/GenBank/DDBJ whole genome shotgun (WGS) entry which is preliminary data.</text>
</comment>
<feature type="transmembrane region" description="Helical" evidence="6">
    <location>
        <begin position="102"/>
        <end position="122"/>
    </location>
</feature>
<dbReference type="SMART" id="SM01417">
    <property type="entry name" value="Solute_trans_a"/>
    <property type="match status" value="1"/>
</dbReference>
<evidence type="ECO:0000256" key="4">
    <source>
        <dbReference type="ARBA" id="ARBA00023136"/>
    </source>
</evidence>
<dbReference type="AlphaFoldDB" id="A0A553IFL8"/>
<reference evidence="8" key="1">
    <citation type="submission" date="2019-06" db="EMBL/GenBank/DDBJ databases">
        <title>Draft genome sequence of the griseofulvin-producing fungus Xylaria cubensis strain G536.</title>
        <authorList>
            <person name="Mead M.E."/>
            <person name="Raja H.A."/>
            <person name="Steenwyk J.L."/>
            <person name="Knowles S.L."/>
            <person name="Oberlies N.H."/>
            <person name="Rokas A."/>
        </authorList>
    </citation>
    <scope>NUCLEOTIDE SEQUENCE [LARGE SCALE GENOMIC DNA]</scope>
    <source>
        <strain evidence="8">G536</strain>
    </source>
</reference>
<keyword evidence="8" id="KW-1185">Reference proteome</keyword>
<feature type="transmembrane region" description="Helical" evidence="6">
    <location>
        <begin position="168"/>
        <end position="193"/>
    </location>
</feature>
<feature type="transmembrane region" description="Helical" evidence="6">
    <location>
        <begin position="286"/>
        <end position="308"/>
    </location>
</feature>
<feature type="region of interest" description="Disordered" evidence="5">
    <location>
        <begin position="415"/>
        <end position="478"/>
    </location>
</feature>
<dbReference type="STRING" id="2512241.A0A553IFL8"/>
<evidence type="ECO:0008006" key="9">
    <source>
        <dbReference type="Google" id="ProtNLM"/>
    </source>
</evidence>
<feature type="transmembrane region" description="Helical" evidence="6">
    <location>
        <begin position="246"/>
        <end position="266"/>
    </location>
</feature>
<accession>A0A553IFL8</accession>
<gene>
    <name evidence="7" type="ORF">FHL15_000337</name>
</gene>
<keyword evidence="2 6" id="KW-0812">Transmembrane</keyword>
<dbReference type="Pfam" id="PF03619">
    <property type="entry name" value="Solute_trans_a"/>
    <property type="match status" value="1"/>
</dbReference>
<dbReference type="GO" id="GO:0016020">
    <property type="term" value="C:membrane"/>
    <property type="evidence" value="ECO:0007669"/>
    <property type="project" value="UniProtKB-SubCell"/>
</dbReference>
<evidence type="ECO:0000313" key="7">
    <source>
        <dbReference type="EMBL" id="TRX98995.1"/>
    </source>
</evidence>